<dbReference type="EMBL" id="AAPZ02000001">
    <property type="protein sequence ID" value="EDX43526.1"/>
    <property type="molecule type" value="Genomic_DNA"/>
</dbReference>
<dbReference type="RefSeq" id="WP_003665524.1">
    <property type="nucleotide sequence ID" value="NZ_AAPZ02000001.1"/>
</dbReference>
<dbReference type="PATRIC" id="fig|349123.13.peg.2074"/>
<name>B3XNZ0_LIMR1</name>
<organism evidence="2 3">
    <name type="scientific">Limosilactobacillus reuteri subsp. rodentium (strain DSM 17509 / CIP 109821 / 100-23)</name>
    <name type="common">Lactobacillus reuteri</name>
    <dbReference type="NCBI Taxonomy" id="349123"/>
    <lineage>
        <taxon>Bacteria</taxon>
        <taxon>Bacillati</taxon>
        <taxon>Bacillota</taxon>
        <taxon>Bacilli</taxon>
        <taxon>Lactobacillales</taxon>
        <taxon>Lactobacillaceae</taxon>
        <taxon>Limosilactobacillus</taxon>
    </lineage>
</organism>
<keyword evidence="1" id="KW-0175">Coiled coil</keyword>
<proteinExistence type="predicted"/>
<evidence type="ECO:0000256" key="1">
    <source>
        <dbReference type="SAM" id="Coils"/>
    </source>
</evidence>
<reference evidence="3" key="1">
    <citation type="submission" date="2008-06" db="EMBL/GenBank/DDBJ databases">
        <title>Permanent draft sequence of Lactobacillus reuteri 100-23.</title>
        <authorList>
            <consortium name="US DOE Joint Genome Institute"/>
            <person name="Copeland A."/>
            <person name="Lucas S."/>
            <person name="Lapidus A."/>
            <person name="Barry K."/>
            <person name="Detter J.C."/>
            <person name="Glavina del Rio T."/>
            <person name="Hammon N."/>
            <person name="Israni S."/>
            <person name="Dalin E."/>
            <person name="Tice H."/>
            <person name="Pitluck S."/>
            <person name="Sun H."/>
            <person name="Schmutz J."/>
            <person name="Larimer F."/>
            <person name="Land M."/>
            <person name="Hauser L."/>
            <person name="Walter J."/>
            <person name="Heng N.C.K."/>
            <person name="Tannock G.W."/>
            <person name="Richardson P."/>
        </authorList>
    </citation>
    <scope>NUCLEOTIDE SEQUENCE [LARGE SCALE GENOMIC DNA]</scope>
    <source>
        <strain evidence="3">DSM 17509 / CIP 109821 / 100-23</strain>
    </source>
</reference>
<dbReference type="AlphaFoldDB" id="B3XNZ0"/>
<feature type="coiled-coil region" evidence="1">
    <location>
        <begin position="46"/>
        <end position="77"/>
    </location>
</feature>
<evidence type="ECO:0000313" key="3">
    <source>
        <dbReference type="Proteomes" id="UP000003853"/>
    </source>
</evidence>
<comment type="caution">
    <text evidence="2">The sequence shown here is derived from an EMBL/GenBank/DDBJ whole genome shotgun (WGS) entry which is preliminary data.</text>
</comment>
<protein>
    <submittedName>
        <fullName evidence="2">Uncharacterized protein</fullName>
    </submittedName>
</protein>
<gene>
    <name evidence="2" type="ORF">Lreu23DRAFT_5048</name>
</gene>
<sequence length="205" mass="23631">MMLLSVVTSSLVSAGILGVSYGVMKHKLQREPFSAIISFFQQKEKNKQLSVALSQKEEELSQKEKSLQERSDFLDQKYDDLVNDDQITQAQFNEYKGMIEEEKRAWNSLQETHPHTGQEAVLQLVKRDATARTSAEGFYKYLHDHRGALMDTQYLTFRSLQGLLTSEFSESKLQPFVVNLFNFLCSNGYNPYLISWILMISLKEI</sequence>
<accession>B3XNZ0</accession>
<dbReference type="Proteomes" id="UP000003853">
    <property type="component" value="Unassembled WGS sequence"/>
</dbReference>
<evidence type="ECO:0000313" key="2">
    <source>
        <dbReference type="EMBL" id="EDX43526.1"/>
    </source>
</evidence>